<accession>E8XBH2</accession>
<reference evidence="2 3" key="1">
    <citation type="journal article" date="2011" name="J. Bacteriol.">
        <title>Genome sequences of Salmonella enterica serovar typhimurium, Choleraesuis, Dublin, and Gallinarum strains of well- defined virulence in food-producing animals.</title>
        <authorList>
            <person name="Richardson E.J."/>
            <person name="Limaye B."/>
            <person name="Inamdar H."/>
            <person name="Datta A."/>
            <person name="Manjari K.S."/>
            <person name="Pullinger G.D."/>
            <person name="Thomson N.R."/>
            <person name="Joshi R.R."/>
            <person name="Watson M."/>
            <person name="Stevens M.P."/>
        </authorList>
    </citation>
    <scope>NUCLEOTIDE SEQUENCE [LARGE SCALE GENOMIC DNA]</scope>
    <source>
        <strain evidence="3">4/74</strain>
    </source>
</reference>
<dbReference type="HOGENOM" id="CLU_3391239_0_0_6"/>
<protein>
    <submittedName>
        <fullName evidence="2">Uncharacterized protein</fullName>
    </submittedName>
</protein>
<evidence type="ECO:0000313" key="2">
    <source>
        <dbReference type="EMBL" id="ADX20186.1"/>
    </source>
</evidence>
<dbReference type="AlphaFoldDB" id="E8XBH2"/>
<evidence type="ECO:0000313" key="3">
    <source>
        <dbReference type="Proteomes" id="UP000008978"/>
    </source>
</evidence>
<dbReference type="KEGG" id="seb:STM474_4616"/>
<proteinExistence type="predicted"/>
<name>E8XBH2_SALT4</name>
<keyword evidence="1" id="KW-0472">Membrane</keyword>
<dbReference type="Proteomes" id="UP000008978">
    <property type="component" value="Chromosome"/>
</dbReference>
<sequence length="38" mass="4199">MLSSILMKLLDFIDFATVPELNLSGAVLFVLSWNISIS</sequence>
<keyword evidence="1" id="KW-1133">Transmembrane helix</keyword>
<evidence type="ECO:0000256" key="1">
    <source>
        <dbReference type="SAM" id="Phobius"/>
    </source>
</evidence>
<dbReference type="EMBL" id="CP002487">
    <property type="protein sequence ID" value="ADX20186.1"/>
    <property type="molecule type" value="Genomic_DNA"/>
</dbReference>
<organism evidence="2 3">
    <name type="scientific">Salmonella typhimurium (strain 4/74)</name>
    <dbReference type="NCBI Taxonomy" id="909946"/>
    <lineage>
        <taxon>Bacteria</taxon>
        <taxon>Pseudomonadati</taxon>
        <taxon>Pseudomonadota</taxon>
        <taxon>Gammaproteobacteria</taxon>
        <taxon>Enterobacterales</taxon>
        <taxon>Enterobacteriaceae</taxon>
        <taxon>Salmonella</taxon>
    </lineage>
</organism>
<feature type="transmembrane region" description="Helical" evidence="1">
    <location>
        <begin position="12"/>
        <end position="35"/>
    </location>
</feature>
<keyword evidence="1" id="KW-0812">Transmembrane</keyword>
<gene>
    <name evidence="2" type="ordered locus">STM474_4616</name>
</gene>